<dbReference type="Proteomes" id="UP000724874">
    <property type="component" value="Unassembled WGS sequence"/>
</dbReference>
<dbReference type="OrthoDB" id="3265369at2759"/>
<reference evidence="2" key="1">
    <citation type="submission" date="2020-11" db="EMBL/GenBank/DDBJ databases">
        <authorList>
            <consortium name="DOE Joint Genome Institute"/>
            <person name="Ahrendt S."/>
            <person name="Riley R."/>
            <person name="Andreopoulos W."/>
            <person name="LaButti K."/>
            <person name="Pangilinan J."/>
            <person name="Ruiz-duenas F.J."/>
            <person name="Barrasa J.M."/>
            <person name="Sanchez-Garcia M."/>
            <person name="Camarero S."/>
            <person name="Miyauchi S."/>
            <person name="Serrano A."/>
            <person name="Linde D."/>
            <person name="Babiker R."/>
            <person name="Drula E."/>
            <person name="Ayuso-Fernandez I."/>
            <person name="Pacheco R."/>
            <person name="Padilla G."/>
            <person name="Ferreira P."/>
            <person name="Barriuso J."/>
            <person name="Kellner H."/>
            <person name="Castanera R."/>
            <person name="Alfaro M."/>
            <person name="Ramirez L."/>
            <person name="Pisabarro A.G."/>
            <person name="Kuo A."/>
            <person name="Tritt A."/>
            <person name="Lipzen A."/>
            <person name="He G."/>
            <person name="Yan M."/>
            <person name="Ng V."/>
            <person name="Cullen D."/>
            <person name="Martin F."/>
            <person name="Rosso M.-N."/>
            <person name="Henrissat B."/>
            <person name="Hibbett D."/>
            <person name="Martinez A.T."/>
            <person name="Grigoriev I.V."/>
        </authorList>
    </citation>
    <scope>NUCLEOTIDE SEQUENCE</scope>
    <source>
        <strain evidence="2">AH 44721</strain>
    </source>
</reference>
<feature type="compositionally biased region" description="Basic residues" evidence="1">
    <location>
        <begin position="95"/>
        <end position="109"/>
    </location>
</feature>
<dbReference type="EMBL" id="JADNYJ010000031">
    <property type="protein sequence ID" value="KAF8903374.1"/>
    <property type="molecule type" value="Genomic_DNA"/>
</dbReference>
<organism evidence="2 3">
    <name type="scientific">Gymnopilus junonius</name>
    <name type="common">Spectacular rustgill mushroom</name>
    <name type="synonym">Gymnopilus spectabilis subsp. junonius</name>
    <dbReference type="NCBI Taxonomy" id="109634"/>
    <lineage>
        <taxon>Eukaryota</taxon>
        <taxon>Fungi</taxon>
        <taxon>Dikarya</taxon>
        <taxon>Basidiomycota</taxon>
        <taxon>Agaricomycotina</taxon>
        <taxon>Agaricomycetes</taxon>
        <taxon>Agaricomycetidae</taxon>
        <taxon>Agaricales</taxon>
        <taxon>Agaricineae</taxon>
        <taxon>Hymenogastraceae</taxon>
        <taxon>Gymnopilus</taxon>
    </lineage>
</organism>
<proteinExistence type="predicted"/>
<dbReference type="AlphaFoldDB" id="A0A9P5NS35"/>
<keyword evidence="3" id="KW-1185">Reference proteome</keyword>
<sequence>MSLRTFTVFQDAVSGDEPKTKVSRPNVMVTRSSSLNGASSTLTTVENQAALNKENYHPVTGERAGKSIVGVKKRKENVLAAKVLPPNTPAEPEPKKRKASSMTKSKSKKEIKGSGLKKCASKRAGSRKVSPMPKLNEEEETTKDDTAQANADSRCYELTVKPLADVSEAYDAPAFFKELSTVVDEPSEGGVKFRTVKCASVEPEIRDYFQPTQDILRTTTTRMRALSEDIPERTFSTPERKQIYAAFTFSSPSAAGARFKASRSGSISPTEPEFPRL</sequence>
<evidence type="ECO:0000313" key="3">
    <source>
        <dbReference type="Proteomes" id="UP000724874"/>
    </source>
</evidence>
<comment type="caution">
    <text evidence="2">The sequence shown here is derived from an EMBL/GenBank/DDBJ whole genome shotgun (WGS) entry which is preliminary data.</text>
</comment>
<protein>
    <submittedName>
        <fullName evidence="2">Uncharacterized protein</fullName>
    </submittedName>
</protein>
<evidence type="ECO:0000256" key="1">
    <source>
        <dbReference type="SAM" id="MobiDB-lite"/>
    </source>
</evidence>
<gene>
    <name evidence="2" type="ORF">CPB84DRAFT_1814718</name>
</gene>
<name>A0A9P5NS35_GYMJU</name>
<evidence type="ECO:0000313" key="2">
    <source>
        <dbReference type="EMBL" id="KAF8903374.1"/>
    </source>
</evidence>
<accession>A0A9P5NS35</accession>
<feature type="region of interest" description="Disordered" evidence="1">
    <location>
        <begin position="254"/>
        <end position="277"/>
    </location>
</feature>
<feature type="region of interest" description="Disordered" evidence="1">
    <location>
        <begin position="83"/>
        <end position="151"/>
    </location>
</feature>